<proteinExistence type="predicted"/>
<dbReference type="EMBL" id="CM055100">
    <property type="protein sequence ID" value="KAJ7544202.1"/>
    <property type="molecule type" value="Genomic_DNA"/>
</dbReference>
<organism evidence="1 2">
    <name type="scientific">Diphasiastrum complanatum</name>
    <name type="common">Issler's clubmoss</name>
    <name type="synonym">Lycopodium complanatum</name>
    <dbReference type="NCBI Taxonomy" id="34168"/>
    <lineage>
        <taxon>Eukaryota</taxon>
        <taxon>Viridiplantae</taxon>
        <taxon>Streptophyta</taxon>
        <taxon>Embryophyta</taxon>
        <taxon>Tracheophyta</taxon>
        <taxon>Lycopodiopsida</taxon>
        <taxon>Lycopodiales</taxon>
        <taxon>Lycopodiaceae</taxon>
        <taxon>Lycopodioideae</taxon>
        <taxon>Diphasiastrum</taxon>
    </lineage>
</organism>
<protein>
    <submittedName>
        <fullName evidence="1">Uncharacterized protein</fullName>
    </submittedName>
</protein>
<name>A0ACC2CRG5_DIPCM</name>
<dbReference type="Proteomes" id="UP001162992">
    <property type="component" value="Chromosome 9"/>
</dbReference>
<comment type="caution">
    <text evidence="1">The sequence shown here is derived from an EMBL/GenBank/DDBJ whole genome shotgun (WGS) entry which is preliminary data.</text>
</comment>
<keyword evidence="2" id="KW-1185">Reference proteome</keyword>
<gene>
    <name evidence="1" type="ORF">O6H91_09G069400</name>
</gene>
<accession>A0ACC2CRG5</accession>
<sequence>MGGLSFKLSTWQLMGMLKLCRLMLLLLLAQYYGGIRCNCLDSQNLLKTRVDESSPSLCSAFVSPYGYPCEEYTVLTKDGFFLGVQRISGGQASVHRNHSKPPVVLQHGLLQGGDCWVLNPPGQSLGFVLADAGYDVWIANGRGTQWSRHNEYYSVNEKEFWDWSWDELAAYDLPAVLTFVYNTTASQLFYVGHSQGTIIGLAALTQPKVIDMVAAAALLSPITYLDHITSKFLHRAASMYIDKLVKTMGLQEFNLRNNIGVEFVDLVCASEDVDCGNLLTAITGPNCCFNNSRIPYYLQYEPQSTSLKNMQHLAQMVRTGTFAKFDYGFFGNVWHYFSPSPPSYDLFNIPKSFAMWMASGGNDYLSDPEDIKHTISEIVCHPRMLFLKDYGHIDFILSTRAKEDLYDDLISFFGSKTASAAIR</sequence>
<reference evidence="2" key="1">
    <citation type="journal article" date="2024" name="Proc. Natl. Acad. Sci. U.S.A.">
        <title>Extraordinary preservation of gene collinearity over three hundred million years revealed in homosporous lycophytes.</title>
        <authorList>
            <person name="Li C."/>
            <person name="Wickell D."/>
            <person name="Kuo L.Y."/>
            <person name="Chen X."/>
            <person name="Nie B."/>
            <person name="Liao X."/>
            <person name="Peng D."/>
            <person name="Ji J."/>
            <person name="Jenkins J."/>
            <person name="Williams M."/>
            <person name="Shu S."/>
            <person name="Plott C."/>
            <person name="Barry K."/>
            <person name="Rajasekar S."/>
            <person name="Grimwood J."/>
            <person name="Han X."/>
            <person name="Sun S."/>
            <person name="Hou Z."/>
            <person name="He W."/>
            <person name="Dai G."/>
            <person name="Sun C."/>
            <person name="Schmutz J."/>
            <person name="Leebens-Mack J.H."/>
            <person name="Li F.W."/>
            <person name="Wang L."/>
        </authorList>
    </citation>
    <scope>NUCLEOTIDE SEQUENCE [LARGE SCALE GENOMIC DNA]</scope>
    <source>
        <strain evidence="2">cv. PW_Plant_1</strain>
    </source>
</reference>
<evidence type="ECO:0000313" key="2">
    <source>
        <dbReference type="Proteomes" id="UP001162992"/>
    </source>
</evidence>
<evidence type="ECO:0000313" key="1">
    <source>
        <dbReference type="EMBL" id="KAJ7544202.1"/>
    </source>
</evidence>